<proteinExistence type="predicted"/>
<evidence type="ECO:0000313" key="1">
    <source>
        <dbReference type="EMBL" id="ANM44916.1"/>
    </source>
</evidence>
<evidence type="ECO:0000313" key="2">
    <source>
        <dbReference type="Proteomes" id="UP000224336"/>
    </source>
</evidence>
<organism evidence="1 2">
    <name type="scientific">Pseudomonas phage KTN4</name>
    <dbReference type="NCBI Taxonomy" id="1862701"/>
    <lineage>
        <taxon>Viruses</taxon>
        <taxon>Duplodnaviria</taxon>
        <taxon>Heunggongvirae</taxon>
        <taxon>Uroviricota</taxon>
        <taxon>Caudoviricetes</taxon>
        <taxon>Chimalliviridae</taxon>
        <taxon>Phikzvirus</taxon>
        <taxon>Phikzvirus phiKZ</taxon>
    </lineage>
</organism>
<reference evidence="1 2" key="1">
    <citation type="journal article" date="2016" name="Sci. Rep.">
        <title>A proposed integrated approach for the preclinical evaluation of phage therapy in Pseudomonas infections.</title>
        <authorList>
            <person name="Danis-Wlodarczyk K."/>
            <person name="Vandenheuvel D."/>
            <person name="Jang H.B."/>
            <person name="Briers Y."/>
            <person name="Olszak T."/>
            <person name="Arabski M."/>
            <person name="Wasik S."/>
            <person name="Drabik M."/>
            <person name="Higgins G."/>
            <person name="Tyrrell J."/>
            <person name="Harvey B.J."/>
            <person name="Noben J.P."/>
            <person name="Lavigne R."/>
            <person name="Drulis-Kawa Z."/>
        </authorList>
    </citation>
    <scope>NUCLEOTIDE SEQUENCE [LARGE SCALE GENOMIC DNA]</scope>
</reference>
<accession>A0A192Y7C4</accession>
<name>A0A192Y7C4_9CAUD</name>
<sequence>MPDPFLIEKIRENTPCMNPTLANGITVEHTMTRDPNTGVNMTRRYIDSLFDISSVLFPDGFKYEGNRACTPLKHFEEITREYNAKRIANIAPTDMYMIDLMFSYKGEMLYPRPMLLPAFKRGNMVTINGAKYIGSPVLTDVGFSVLNDSIFIPFRRTKLTFKQTDHHYMCNGQRKIMYVIWSQIHNEMAKRTKRDLDNRPHIESCLAHYFFCQFGVTQTFKQWANVDIKCGLLSDFPEEEYPREKWNIYSSATLKGKHPTGEMVLVIPRHQESIFATRLIAGFWYVVDAFPMRFTRPEYVDSTNLWRVILGHMVFGDFEHQGKVEENIDSHLHSFCNSLDEMTIEELKTVGVNVSTIWELLYEIMTSLAHHLYATDIDETSMYGKRLTVLHYLMSEFNYAVSMFGYMFQSRRDREWTVQELNEGLKRSFKLQTAIKRLTVDHGELDTMSNPNSSMLIKGTSILVTQDRAKTAKAHNKSLINDSSRIIHASIAEVGQYKNQPKNNPDGRGRLNMYTKVGPTGLVERREEVREIIDNAQLMFRAK</sequence>
<dbReference type="Proteomes" id="UP000224336">
    <property type="component" value="Segment"/>
</dbReference>
<dbReference type="EMBL" id="KU521356">
    <property type="protein sequence ID" value="ANM44916.1"/>
    <property type="molecule type" value="Genomic_DNA"/>
</dbReference>
<protein>
    <submittedName>
        <fullName evidence="1">Putative non-virion DNA-dependent RNA polymerase subunit</fullName>
    </submittedName>
</protein>
<gene>
    <name evidence="1" type="ORF">KTN4_158</name>
</gene>